<evidence type="ECO:0000313" key="2">
    <source>
        <dbReference type="EMBL" id="VBB18973.1"/>
    </source>
</evidence>
<proteinExistence type="predicted"/>
<evidence type="ECO:0000313" key="3">
    <source>
        <dbReference type="Proteomes" id="UP000594342"/>
    </source>
</evidence>
<keyword evidence="3" id="KW-1185">Reference proteome</keyword>
<comment type="caution">
    <text evidence="2">The sequence shown here is derived from an EMBL/GenBank/DDBJ whole genome shotgun (WGS) entry which is preliminary data.</text>
</comment>
<sequence length="108" mass="11718">MVLDLIGNVVSFAVNTTLYVVSFSVVVGGVTIYTKPDTKSFDDSYDQYIKSKAQRHAPGVPGVVGSVISSGLRTVSNVEHNDCIFFRTARVTRPEHGPVFIGALGQWE</sequence>
<protein>
    <submittedName>
        <fullName evidence="2">Uncharacterized protein</fullName>
    </submittedName>
</protein>
<dbReference type="Proteomes" id="UP000594342">
    <property type="component" value="Unassembled WGS sequence"/>
</dbReference>
<reference evidence="2 3" key="1">
    <citation type="submission" date="2018-10" db="EMBL/GenBank/DDBJ databases">
        <authorList>
            <consortium name="IHU Genomes"/>
        </authorList>
    </citation>
    <scope>NUCLEOTIDE SEQUENCE [LARGE SCALE GENOMIC DNA]</scope>
    <source>
        <strain evidence="2 3">A1</strain>
    </source>
</reference>
<dbReference type="EMBL" id="UPSH01000002">
    <property type="protein sequence ID" value="VBB18973.1"/>
    <property type="molecule type" value="Genomic_DNA"/>
</dbReference>
<keyword evidence="1" id="KW-1133">Transmembrane helix</keyword>
<keyword evidence="1" id="KW-0812">Transmembrane</keyword>
<accession>A0A5K0UBH6</accession>
<keyword evidence="1" id="KW-0472">Membrane</keyword>
<evidence type="ECO:0000256" key="1">
    <source>
        <dbReference type="SAM" id="Phobius"/>
    </source>
</evidence>
<gene>
    <name evidence="2" type="ORF">YASMINEVIRUS_1505</name>
</gene>
<feature type="transmembrane region" description="Helical" evidence="1">
    <location>
        <begin position="12"/>
        <end position="33"/>
    </location>
</feature>
<name>A0A5K0UBH6_9VIRU</name>
<organism evidence="2 3">
    <name type="scientific">Yasminevirus sp. GU-2018</name>
    <dbReference type="NCBI Taxonomy" id="2420051"/>
    <lineage>
        <taxon>Viruses</taxon>
        <taxon>Varidnaviria</taxon>
        <taxon>Bamfordvirae</taxon>
        <taxon>Nucleocytoviricota</taxon>
        <taxon>Megaviricetes</taxon>
        <taxon>Imitervirales</taxon>
        <taxon>Mimiviridae</taxon>
        <taxon>Klosneuvirinae</taxon>
        <taxon>Yasminevirus</taxon>
        <taxon>Yasminevirus saudimassiliense</taxon>
    </lineage>
</organism>